<keyword evidence="1" id="KW-0862">Zinc</keyword>
<dbReference type="GO" id="GO:0003676">
    <property type="term" value="F:nucleic acid binding"/>
    <property type="evidence" value="ECO:0007669"/>
    <property type="project" value="InterPro"/>
</dbReference>
<dbReference type="InterPro" id="IPR001878">
    <property type="entry name" value="Znf_CCHC"/>
</dbReference>
<dbReference type="PANTHER" id="PTHR15503:SF45">
    <property type="entry name" value="RNA-DIRECTED DNA POLYMERASE HOMOLOG"/>
    <property type="match status" value="1"/>
</dbReference>
<dbReference type="PANTHER" id="PTHR15503">
    <property type="entry name" value="LDOC1 RELATED"/>
    <property type="match status" value="1"/>
</dbReference>
<dbReference type="InterPro" id="IPR032567">
    <property type="entry name" value="RTL1-rel"/>
</dbReference>
<dbReference type="SUPFAM" id="SSF50630">
    <property type="entry name" value="Acid proteases"/>
    <property type="match status" value="1"/>
</dbReference>
<dbReference type="Pfam" id="PF08284">
    <property type="entry name" value="RVP_2"/>
    <property type="match status" value="1"/>
</dbReference>
<organism evidence="3">
    <name type="scientific">Tanacetum cinerariifolium</name>
    <name type="common">Dalmatian daisy</name>
    <name type="synonym">Chrysanthemum cinerariifolium</name>
    <dbReference type="NCBI Taxonomy" id="118510"/>
    <lineage>
        <taxon>Eukaryota</taxon>
        <taxon>Viridiplantae</taxon>
        <taxon>Streptophyta</taxon>
        <taxon>Embryophyta</taxon>
        <taxon>Tracheophyta</taxon>
        <taxon>Spermatophyta</taxon>
        <taxon>Magnoliopsida</taxon>
        <taxon>eudicotyledons</taxon>
        <taxon>Gunneridae</taxon>
        <taxon>Pentapetalae</taxon>
        <taxon>asterids</taxon>
        <taxon>campanulids</taxon>
        <taxon>Asterales</taxon>
        <taxon>Asteraceae</taxon>
        <taxon>Asteroideae</taxon>
        <taxon>Anthemideae</taxon>
        <taxon>Anthemidinae</taxon>
        <taxon>Tanacetum</taxon>
    </lineage>
</organism>
<feature type="non-terminal residue" evidence="3">
    <location>
        <position position="1"/>
    </location>
</feature>
<evidence type="ECO:0000256" key="1">
    <source>
        <dbReference type="PROSITE-ProRule" id="PRU00047"/>
    </source>
</evidence>
<evidence type="ECO:0000259" key="2">
    <source>
        <dbReference type="PROSITE" id="PS50158"/>
    </source>
</evidence>
<dbReference type="InterPro" id="IPR036875">
    <property type="entry name" value="Znf_CCHC_sf"/>
</dbReference>
<dbReference type="GO" id="GO:0003964">
    <property type="term" value="F:RNA-directed DNA polymerase activity"/>
    <property type="evidence" value="ECO:0007669"/>
    <property type="project" value="UniProtKB-KW"/>
</dbReference>
<dbReference type="SUPFAM" id="SSF57756">
    <property type="entry name" value="Retrovirus zinc finger-like domains"/>
    <property type="match status" value="1"/>
</dbReference>
<comment type="caution">
    <text evidence="3">The sequence shown here is derived from an EMBL/GenBank/DDBJ whole genome shotgun (WGS) entry which is preliminary data.</text>
</comment>
<feature type="domain" description="CCHC-type" evidence="2">
    <location>
        <begin position="20"/>
        <end position="35"/>
    </location>
</feature>
<dbReference type="Gene3D" id="2.40.70.10">
    <property type="entry name" value="Acid Proteases"/>
    <property type="match status" value="1"/>
</dbReference>
<keyword evidence="3" id="KW-0695">RNA-directed DNA polymerase</keyword>
<dbReference type="InterPro" id="IPR021109">
    <property type="entry name" value="Peptidase_aspartic_dom_sf"/>
</dbReference>
<proteinExistence type="predicted"/>
<reference evidence="3" key="1">
    <citation type="journal article" date="2019" name="Sci. Rep.">
        <title>Draft genome of Tanacetum cinerariifolium, the natural source of mosquito coil.</title>
        <authorList>
            <person name="Yamashiro T."/>
            <person name="Shiraishi A."/>
            <person name="Satake H."/>
            <person name="Nakayama K."/>
        </authorList>
    </citation>
    <scope>NUCLEOTIDE SEQUENCE</scope>
</reference>
<protein>
    <submittedName>
        <fullName evidence="3">Reverse transcriptase domain-containing protein</fullName>
    </submittedName>
</protein>
<keyword evidence="1" id="KW-0479">Metal-binding</keyword>
<accession>A0A699UQ48</accession>
<feature type="non-terminal residue" evidence="3">
    <location>
        <position position="182"/>
    </location>
</feature>
<keyword evidence="1" id="KW-0863">Zinc-finger</keyword>
<keyword evidence="3" id="KW-0548">Nucleotidyltransferase</keyword>
<keyword evidence="3" id="KW-0808">Transferase</keyword>
<dbReference type="GO" id="GO:0008270">
    <property type="term" value="F:zinc ion binding"/>
    <property type="evidence" value="ECO:0007669"/>
    <property type="project" value="UniProtKB-KW"/>
</dbReference>
<dbReference type="EMBL" id="BKCJ011350523">
    <property type="protein sequence ID" value="GFD24193.1"/>
    <property type="molecule type" value="Genomic_DNA"/>
</dbReference>
<name>A0A699UQ48_TANCI</name>
<sequence>TVVDTQTPRASTVNQRVMTCFGCGGQGHYNSDCPKLKNQNCGNKAANSDARRRAYALGGGVDNPDYNVVTGTFLLNNHYAYILFDSGTDRSFVSNTFSALIDITPTELDVSYTVELADARIVESDTIIRGCTLHLLDHPFNIDLIPVELGSFNVIIGMDWLLKYHVVIVCDEKIVRIPYNNE</sequence>
<dbReference type="CDD" id="cd00303">
    <property type="entry name" value="retropepsin_like"/>
    <property type="match status" value="1"/>
</dbReference>
<gene>
    <name evidence="3" type="ORF">Tci_896162</name>
</gene>
<dbReference type="Gene3D" id="4.10.60.10">
    <property type="entry name" value="Zinc finger, CCHC-type"/>
    <property type="match status" value="1"/>
</dbReference>
<evidence type="ECO:0000313" key="3">
    <source>
        <dbReference type="EMBL" id="GFD24193.1"/>
    </source>
</evidence>
<dbReference type="AlphaFoldDB" id="A0A699UQ48"/>
<dbReference type="PROSITE" id="PS50158">
    <property type="entry name" value="ZF_CCHC"/>
    <property type="match status" value="1"/>
</dbReference>